<name>A0A9P0P1R1_ACAOB</name>
<comment type="caution">
    <text evidence="1">The sequence shown here is derived from an EMBL/GenBank/DDBJ whole genome shotgun (WGS) entry which is preliminary data.</text>
</comment>
<organism evidence="1 2">
    <name type="scientific">Acanthoscelides obtectus</name>
    <name type="common">Bean weevil</name>
    <name type="synonym">Bruchus obtectus</name>
    <dbReference type="NCBI Taxonomy" id="200917"/>
    <lineage>
        <taxon>Eukaryota</taxon>
        <taxon>Metazoa</taxon>
        <taxon>Ecdysozoa</taxon>
        <taxon>Arthropoda</taxon>
        <taxon>Hexapoda</taxon>
        <taxon>Insecta</taxon>
        <taxon>Pterygota</taxon>
        <taxon>Neoptera</taxon>
        <taxon>Endopterygota</taxon>
        <taxon>Coleoptera</taxon>
        <taxon>Polyphaga</taxon>
        <taxon>Cucujiformia</taxon>
        <taxon>Chrysomeloidea</taxon>
        <taxon>Chrysomelidae</taxon>
        <taxon>Bruchinae</taxon>
        <taxon>Bruchini</taxon>
        <taxon>Acanthoscelides</taxon>
    </lineage>
</organism>
<reference evidence="1" key="1">
    <citation type="submission" date="2022-03" db="EMBL/GenBank/DDBJ databases">
        <authorList>
            <person name="Sayadi A."/>
        </authorList>
    </citation>
    <scope>NUCLEOTIDE SEQUENCE</scope>
</reference>
<accession>A0A9P0P1R1</accession>
<sequence length="135" mass="15328">MAKIGNLGGESSNTVTLRFINKKIKILMVTCLKPSDMCSEVIKFIIAIRTLEKIRLKKIGLQYRPVINLVDPNLAVSTLYPILFVRFGTQRTNCFFNRSTRRSFTTSYSSSSFGSIRNRYNFRFGVSRSSLSLGL</sequence>
<gene>
    <name evidence="1" type="ORF">ACAOBT_LOCUS7465</name>
</gene>
<dbReference type="AlphaFoldDB" id="A0A9P0P1R1"/>
<keyword evidence="2" id="KW-1185">Reference proteome</keyword>
<evidence type="ECO:0000313" key="2">
    <source>
        <dbReference type="Proteomes" id="UP001152888"/>
    </source>
</evidence>
<evidence type="ECO:0000313" key="1">
    <source>
        <dbReference type="EMBL" id="CAH1967580.1"/>
    </source>
</evidence>
<dbReference type="Proteomes" id="UP001152888">
    <property type="component" value="Unassembled WGS sequence"/>
</dbReference>
<protein>
    <submittedName>
        <fullName evidence="1">Uncharacterized protein</fullName>
    </submittedName>
</protein>
<proteinExistence type="predicted"/>
<dbReference type="EMBL" id="CAKOFQ010006745">
    <property type="protein sequence ID" value="CAH1967580.1"/>
    <property type="molecule type" value="Genomic_DNA"/>
</dbReference>